<dbReference type="Pfam" id="PF03780">
    <property type="entry name" value="Asp23"/>
    <property type="match status" value="1"/>
</dbReference>
<dbReference type="HOGENOM" id="CLU_113198_2_2_9"/>
<evidence type="ECO:0000256" key="1">
    <source>
        <dbReference type="ARBA" id="ARBA00005721"/>
    </source>
</evidence>
<dbReference type="InterPro" id="IPR005531">
    <property type="entry name" value="Asp23"/>
</dbReference>
<dbReference type="PANTHER" id="PTHR34297:SF2">
    <property type="entry name" value="ASP23_GLS24 FAMILY ENVELOPE STRESS RESPONSE PROTEIN"/>
    <property type="match status" value="1"/>
</dbReference>
<organism evidence="3 4">
    <name type="scientific">Thermaerobacter subterraneus DSM 13965</name>
    <dbReference type="NCBI Taxonomy" id="867903"/>
    <lineage>
        <taxon>Bacteria</taxon>
        <taxon>Bacillati</taxon>
        <taxon>Bacillota</taxon>
        <taxon>Clostridia</taxon>
        <taxon>Eubacteriales</taxon>
        <taxon>Clostridiales Family XVII. Incertae Sedis</taxon>
        <taxon>Thermaerobacter</taxon>
    </lineage>
</organism>
<dbReference type="eggNOG" id="COG1302">
    <property type="taxonomic scope" value="Bacteria"/>
</dbReference>
<keyword evidence="4" id="KW-1185">Reference proteome</keyword>
<sequence>MLEFQTDHGRIAISDEVIAGIAGTALAQCEGVVGTVPRGWRQGLAGLLGTEAHGRGVEVSAGDGGLELTVRIVVAYGVPIPEVARTVMRRVGEAVRRAVGEERVRVNVHVAGVRVPQGPLPGPSGPAAPGAAGAPAVAGPGGSGELRAGPEDRGTNLRG</sequence>
<feature type="region of interest" description="Disordered" evidence="2">
    <location>
        <begin position="114"/>
        <end position="159"/>
    </location>
</feature>
<dbReference type="AlphaFoldDB" id="K6PLH7"/>
<dbReference type="EMBL" id="AENY02000005">
    <property type="protein sequence ID" value="EKP93727.1"/>
    <property type="molecule type" value="Genomic_DNA"/>
</dbReference>
<protein>
    <recommendedName>
        <fullName evidence="5">Asp23/Gls24 family envelope stress response protein</fullName>
    </recommendedName>
</protein>
<feature type="compositionally biased region" description="Basic and acidic residues" evidence="2">
    <location>
        <begin position="148"/>
        <end position="159"/>
    </location>
</feature>
<comment type="caution">
    <text evidence="3">The sequence shown here is derived from an EMBL/GenBank/DDBJ whole genome shotgun (WGS) entry which is preliminary data.</text>
</comment>
<comment type="similarity">
    <text evidence="1">Belongs to the asp23 family.</text>
</comment>
<name>K6PLH7_9FIRM</name>
<reference evidence="3" key="1">
    <citation type="submission" date="2010-10" db="EMBL/GenBank/DDBJ databases">
        <authorList>
            <consortium name="US DOE Joint Genome Institute (JGI-PGF)"/>
            <person name="Lucas S."/>
            <person name="Copeland A."/>
            <person name="Lapidus A."/>
            <person name="Bruce D."/>
            <person name="Goodwin L."/>
            <person name="Pitluck S."/>
            <person name="Kyrpides N."/>
            <person name="Mavromatis K."/>
            <person name="Detter J.C."/>
            <person name="Han C."/>
            <person name="Land M."/>
            <person name="Hauser L."/>
            <person name="Markowitz V."/>
            <person name="Cheng J.-F."/>
            <person name="Hugenholtz P."/>
            <person name="Woyke T."/>
            <person name="Wu D."/>
            <person name="Pukall R."/>
            <person name="Wahrenburg C."/>
            <person name="Brambilla E."/>
            <person name="Klenk H.-P."/>
            <person name="Eisen J.A."/>
        </authorList>
    </citation>
    <scope>NUCLEOTIDE SEQUENCE [LARGE SCALE GENOMIC DNA]</scope>
    <source>
        <strain evidence="3">DSM 13965</strain>
    </source>
</reference>
<evidence type="ECO:0000313" key="3">
    <source>
        <dbReference type="EMBL" id="EKP93727.1"/>
    </source>
</evidence>
<feature type="compositionally biased region" description="Low complexity" evidence="2">
    <location>
        <begin position="127"/>
        <end position="138"/>
    </location>
</feature>
<accession>K6PLH7</accession>
<proteinExistence type="inferred from homology"/>
<dbReference type="Proteomes" id="UP000005710">
    <property type="component" value="Unassembled WGS sequence"/>
</dbReference>
<gene>
    <name evidence="3" type="ORF">ThesuDRAFT_00324</name>
</gene>
<dbReference type="STRING" id="867903.ThesuDRAFT_00324"/>
<evidence type="ECO:0008006" key="5">
    <source>
        <dbReference type="Google" id="ProtNLM"/>
    </source>
</evidence>
<reference evidence="3" key="2">
    <citation type="submission" date="2012-10" db="EMBL/GenBank/DDBJ databases">
        <title>Improved high-quality draft of Thermaerobacter subterraneus C21, DSM 13965.</title>
        <authorList>
            <consortium name="DOE Joint Genome Institute"/>
            <person name="Eisen J."/>
            <person name="Huntemann M."/>
            <person name="Wei C.-L."/>
            <person name="Han J."/>
            <person name="Detter J.C."/>
            <person name="Han C."/>
            <person name="Tapia R."/>
            <person name="Chen A."/>
            <person name="Kyrpides N."/>
            <person name="Mavromatis K."/>
            <person name="Markowitz V."/>
            <person name="Szeto E."/>
            <person name="Ivanova N."/>
            <person name="Mikhailova N."/>
            <person name="Ovchinnikova G."/>
            <person name="Pagani I."/>
            <person name="Pati A."/>
            <person name="Goodwin L."/>
            <person name="Nordberg H.P."/>
            <person name="Cantor M.N."/>
            <person name="Hua S.X."/>
            <person name="Woyke T."/>
            <person name="Eisen J."/>
            <person name="Klenk H.-P."/>
        </authorList>
    </citation>
    <scope>NUCLEOTIDE SEQUENCE [LARGE SCALE GENOMIC DNA]</scope>
    <source>
        <strain evidence="3">DSM 13965</strain>
    </source>
</reference>
<evidence type="ECO:0000256" key="2">
    <source>
        <dbReference type="SAM" id="MobiDB-lite"/>
    </source>
</evidence>
<evidence type="ECO:0000313" key="4">
    <source>
        <dbReference type="Proteomes" id="UP000005710"/>
    </source>
</evidence>
<dbReference type="PANTHER" id="PTHR34297">
    <property type="entry name" value="HYPOTHETICAL CYTOSOLIC PROTEIN-RELATED"/>
    <property type="match status" value="1"/>
</dbReference>